<dbReference type="CDD" id="cd00167">
    <property type="entry name" value="SANT"/>
    <property type="match status" value="1"/>
</dbReference>
<dbReference type="GO" id="GO:0001650">
    <property type="term" value="C:fibrillar center"/>
    <property type="evidence" value="ECO:0007669"/>
    <property type="project" value="Ensembl"/>
</dbReference>
<dbReference type="InterPro" id="IPR017930">
    <property type="entry name" value="Myb_dom"/>
</dbReference>
<sequence>MAEESCTYGLEILGPVKIKKGGKEPGKRLKSNQWKHQQSLEAGSPSDHCSLSPLLFEDPASQNTGDHKKKSKKERVKKKKPDFQLDDTCITEESDMNNETVTEVPKLKKKKKKRKRSHSEQEEDSLLSGHGNRGNAGSQQENDTLGDVDYAEIDTPIRKKKKHLANHEVNEASALHALDGNHSKSSKKRKTRDRINSSGAQEIPEENGMLSHVEEQNSNHFSEKKRKVKKLTSTPLSSCLAPPRSHKHGRSANSGVTDENPRGISGDLSKGDDGFCEERVKSCRNNVMISGSHSEQVVLEANNNSPESIVSTREDEEAAASIDFSESESFLLEDNEFLESMMLPAVDLETATKELEEFIPHVRKMSAASIRKMAGRDLIRFKKFRERGIHIRSGKFSAKENKQLRKNVEAFLKETGIGSAEKLLFTYRFPKEKKAINKIKVQNLFGVKIAEGIPRPWRLVYSRARKIFDPQNYKGRYSEEEKTKLKKYHAMYGNNWKKISEMMSRSNLSVALKYSQMKSTVNSGEWSKEETQKLVKAVEEAVMPVLSNQLEGLNAAVQAKDSDGTLLVLRENLYKGISWTQVEGRVETRNWKQCKQKWISILTKRMSSGQKIFHGTKGLQNRIILIKRMYELKVEDANEVNWEEVADVIGDVPADYLQARFYRLKASYVPFWHTKSFPEILDHLYENTLPLLTKRLEKRNEKVRNSSPQTEIFQFSDIFYDSEDDSSKCERNDVS</sequence>
<dbReference type="GeneTree" id="ENSGT00940000159729"/>
<evidence type="ECO:0000313" key="5">
    <source>
        <dbReference type="Ensembl" id="ENSSPUP00000021084.1"/>
    </source>
</evidence>
<dbReference type="Gene3D" id="1.10.10.60">
    <property type="entry name" value="Homeodomain-like"/>
    <property type="match status" value="2"/>
</dbReference>
<dbReference type="Proteomes" id="UP000694392">
    <property type="component" value="Unplaced"/>
</dbReference>
<evidence type="ECO:0000259" key="2">
    <source>
        <dbReference type="PROSITE" id="PS50090"/>
    </source>
</evidence>
<evidence type="ECO:0000313" key="6">
    <source>
        <dbReference type="Proteomes" id="UP000694392"/>
    </source>
</evidence>
<feature type="region of interest" description="Disordered" evidence="1">
    <location>
        <begin position="18"/>
        <end position="271"/>
    </location>
</feature>
<evidence type="ECO:0000259" key="3">
    <source>
        <dbReference type="PROSITE" id="PS51293"/>
    </source>
</evidence>
<feature type="domain" description="SANT" evidence="3">
    <location>
        <begin position="472"/>
        <end position="522"/>
    </location>
</feature>
<dbReference type="GO" id="GO:0006338">
    <property type="term" value="P:chromatin remodeling"/>
    <property type="evidence" value="ECO:0007669"/>
    <property type="project" value="Ensembl"/>
</dbReference>
<dbReference type="GO" id="GO:0006363">
    <property type="term" value="P:termination of RNA polymerase I transcription"/>
    <property type="evidence" value="ECO:0007669"/>
    <property type="project" value="Ensembl"/>
</dbReference>
<proteinExistence type="predicted"/>
<dbReference type="GO" id="GO:0006361">
    <property type="term" value="P:transcription initiation at RNA polymerase I promoter"/>
    <property type="evidence" value="ECO:0007669"/>
    <property type="project" value="Ensembl"/>
</dbReference>
<dbReference type="SUPFAM" id="SSF46689">
    <property type="entry name" value="Homeodomain-like"/>
    <property type="match status" value="1"/>
</dbReference>
<dbReference type="PANTHER" id="PTHR46760">
    <property type="entry name" value="TRANSCRIPTION TERMINATION FACTOR 1"/>
    <property type="match status" value="1"/>
</dbReference>
<reference evidence="5" key="2">
    <citation type="submission" date="2025-09" db="UniProtKB">
        <authorList>
            <consortium name="Ensembl"/>
        </authorList>
    </citation>
    <scope>IDENTIFICATION</scope>
</reference>
<feature type="compositionally biased region" description="Polar residues" evidence="1">
    <location>
        <begin position="31"/>
        <end position="41"/>
    </location>
</feature>
<gene>
    <name evidence="5" type="primary">TTF1</name>
</gene>
<feature type="domain" description="Myb-like" evidence="2">
    <location>
        <begin position="469"/>
        <end position="517"/>
    </location>
</feature>
<dbReference type="SMART" id="SM00717">
    <property type="entry name" value="SANT"/>
    <property type="match status" value="2"/>
</dbReference>
<dbReference type="PROSITE" id="PS50090">
    <property type="entry name" value="MYB_LIKE"/>
    <property type="match status" value="2"/>
</dbReference>
<dbReference type="Ensembl" id="ENSSPUT00000022485.1">
    <property type="protein sequence ID" value="ENSSPUP00000021084.1"/>
    <property type="gene ID" value="ENSSPUG00000016225.1"/>
</dbReference>
<dbReference type="GO" id="GO:0003677">
    <property type="term" value="F:DNA binding"/>
    <property type="evidence" value="ECO:0007669"/>
    <property type="project" value="Ensembl"/>
</dbReference>
<keyword evidence="6" id="KW-1185">Reference proteome</keyword>
<dbReference type="GO" id="GO:0003682">
    <property type="term" value="F:chromatin binding"/>
    <property type="evidence" value="ECO:0007669"/>
    <property type="project" value="Ensembl"/>
</dbReference>
<dbReference type="InterPro" id="IPR053078">
    <property type="entry name" value="TTF1-like"/>
</dbReference>
<dbReference type="InterPro" id="IPR001005">
    <property type="entry name" value="SANT/Myb"/>
</dbReference>
<dbReference type="OMA" id="LRLYEMK"/>
<dbReference type="AlphaFoldDB" id="A0A8D0HFA0"/>
<accession>A0A8D0HFA0</accession>
<dbReference type="Pfam" id="PF13921">
    <property type="entry name" value="Myb_DNA-bind_6"/>
    <property type="match status" value="1"/>
</dbReference>
<dbReference type="PROSITE" id="PS51293">
    <property type="entry name" value="SANT"/>
    <property type="match status" value="1"/>
</dbReference>
<organism evidence="5 6">
    <name type="scientific">Sphenodon punctatus</name>
    <name type="common">Tuatara</name>
    <name type="synonym">Hatteria punctata</name>
    <dbReference type="NCBI Taxonomy" id="8508"/>
    <lineage>
        <taxon>Eukaryota</taxon>
        <taxon>Metazoa</taxon>
        <taxon>Chordata</taxon>
        <taxon>Craniata</taxon>
        <taxon>Vertebrata</taxon>
        <taxon>Euteleostomi</taxon>
        <taxon>Lepidosauria</taxon>
        <taxon>Sphenodontia</taxon>
        <taxon>Sphenodontidae</taxon>
        <taxon>Sphenodon</taxon>
    </lineage>
</organism>
<feature type="domain" description="Myb-like" evidence="2">
    <location>
        <begin position="518"/>
        <end position="602"/>
    </location>
</feature>
<dbReference type="PANTHER" id="PTHR46760:SF1">
    <property type="entry name" value="TRANSCRIPTION TERMINATION FACTOR 1"/>
    <property type="match status" value="1"/>
</dbReference>
<dbReference type="GO" id="GO:0005654">
    <property type="term" value="C:nucleoplasm"/>
    <property type="evidence" value="ECO:0007669"/>
    <property type="project" value="Ensembl"/>
</dbReference>
<protein>
    <submittedName>
        <fullName evidence="5">Transcription termination factor 1</fullName>
    </submittedName>
</protein>
<evidence type="ECO:0000256" key="1">
    <source>
        <dbReference type="SAM" id="MobiDB-lite"/>
    </source>
</evidence>
<feature type="compositionally biased region" description="Basic residues" evidence="1">
    <location>
        <begin position="107"/>
        <end position="117"/>
    </location>
</feature>
<reference evidence="5" key="1">
    <citation type="submission" date="2025-08" db="UniProtKB">
        <authorList>
            <consortium name="Ensembl"/>
        </authorList>
    </citation>
    <scope>IDENTIFICATION</scope>
</reference>
<feature type="domain" description="HTH myb-type" evidence="4">
    <location>
        <begin position="474"/>
        <end position="522"/>
    </location>
</feature>
<dbReference type="PROSITE" id="PS51294">
    <property type="entry name" value="HTH_MYB"/>
    <property type="match status" value="1"/>
</dbReference>
<name>A0A8D0HFA0_SPHPU</name>
<dbReference type="InterPro" id="IPR017884">
    <property type="entry name" value="SANT_dom"/>
</dbReference>
<dbReference type="InterPro" id="IPR009057">
    <property type="entry name" value="Homeodomain-like_sf"/>
</dbReference>
<feature type="compositionally biased region" description="Basic residues" evidence="1">
    <location>
        <begin position="67"/>
        <end position="80"/>
    </location>
</feature>
<evidence type="ECO:0000259" key="4">
    <source>
        <dbReference type="PROSITE" id="PS51294"/>
    </source>
</evidence>
<dbReference type="FunFam" id="1.10.10.60:FF:000434">
    <property type="entry name" value="Transcription termination factor 1"/>
    <property type="match status" value="1"/>
</dbReference>